<accession>A0A370QJ43</accession>
<protein>
    <submittedName>
        <fullName evidence="2">Small GTP-binding protein</fullName>
    </submittedName>
</protein>
<dbReference type="AlphaFoldDB" id="A0A370QJ43"/>
<reference evidence="2 3" key="1">
    <citation type="submission" date="2018-07" db="EMBL/GenBank/DDBJ databases">
        <title>Genomic Encyclopedia of Type Strains, Phase IV (KMG-IV): sequencing the most valuable type-strain genomes for metagenomic binning, comparative biology and taxonomic classification.</title>
        <authorList>
            <person name="Goeker M."/>
        </authorList>
    </citation>
    <scope>NUCLEOTIDE SEQUENCE [LARGE SCALE GENOMIC DNA]</scope>
    <source>
        <strain evidence="2 3">DSM 101478</strain>
    </source>
</reference>
<evidence type="ECO:0000313" key="3">
    <source>
        <dbReference type="Proteomes" id="UP000255317"/>
    </source>
</evidence>
<dbReference type="CDD" id="cd00154">
    <property type="entry name" value="Rab"/>
    <property type="match status" value="1"/>
</dbReference>
<dbReference type="Proteomes" id="UP000255317">
    <property type="component" value="Unassembled WGS sequence"/>
</dbReference>
<dbReference type="GO" id="GO:0005525">
    <property type="term" value="F:GTP binding"/>
    <property type="evidence" value="ECO:0007669"/>
    <property type="project" value="InterPro"/>
</dbReference>
<dbReference type="InterPro" id="IPR001806">
    <property type="entry name" value="Small_GTPase"/>
</dbReference>
<comment type="caution">
    <text evidence="2">The sequence shown here is derived from an EMBL/GenBank/DDBJ whole genome shotgun (WGS) entry which is preliminary data.</text>
</comment>
<dbReference type="Pfam" id="PF00071">
    <property type="entry name" value="Ras"/>
    <property type="match status" value="1"/>
</dbReference>
<dbReference type="SMART" id="SM00175">
    <property type="entry name" value="RAB"/>
    <property type="match status" value="1"/>
</dbReference>
<gene>
    <name evidence="2" type="ORF">C8D94_101233</name>
</gene>
<name>A0A370QJ43_9FLAO</name>
<evidence type="ECO:0000256" key="1">
    <source>
        <dbReference type="ARBA" id="ARBA00022741"/>
    </source>
</evidence>
<dbReference type="SMART" id="SM00173">
    <property type="entry name" value="RAS"/>
    <property type="match status" value="1"/>
</dbReference>
<sequence>MSQSRKIALVGHFGVGKTSLVRQFVESAFSEDYLVTVGVHIKKKTITINAQEIQLLLWDLEGNTSLNKARKSYLLGTHGFIYVFDVSRPETYENLEDEMEFLSQNFPDAPVCLIGNKADLFTKNFNKDFFKGELFKECFFTSAKTGDGVDNAFESLAVETLLK</sequence>
<dbReference type="PROSITE" id="PS51419">
    <property type="entry name" value="RAB"/>
    <property type="match status" value="1"/>
</dbReference>
<dbReference type="SUPFAM" id="SSF52540">
    <property type="entry name" value="P-loop containing nucleoside triphosphate hydrolases"/>
    <property type="match status" value="1"/>
</dbReference>
<dbReference type="OrthoDB" id="7957980at2"/>
<dbReference type="Gene3D" id="3.40.50.300">
    <property type="entry name" value="P-loop containing nucleotide triphosphate hydrolases"/>
    <property type="match status" value="1"/>
</dbReference>
<dbReference type="EMBL" id="QRAO01000001">
    <property type="protein sequence ID" value="RDK88362.1"/>
    <property type="molecule type" value="Genomic_DNA"/>
</dbReference>
<dbReference type="GO" id="GO:0003924">
    <property type="term" value="F:GTPase activity"/>
    <property type="evidence" value="ECO:0007669"/>
    <property type="project" value="InterPro"/>
</dbReference>
<dbReference type="PANTHER" id="PTHR47978">
    <property type="match status" value="1"/>
</dbReference>
<dbReference type="SMART" id="SM00174">
    <property type="entry name" value="RHO"/>
    <property type="match status" value="1"/>
</dbReference>
<dbReference type="RefSeq" id="WP_115122077.1">
    <property type="nucleotide sequence ID" value="NZ_QRAO01000001.1"/>
</dbReference>
<keyword evidence="1" id="KW-0547">Nucleotide-binding</keyword>
<keyword evidence="3" id="KW-1185">Reference proteome</keyword>
<dbReference type="PRINTS" id="PR00449">
    <property type="entry name" value="RASTRNSFRMNG"/>
</dbReference>
<dbReference type="InterPro" id="IPR005225">
    <property type="entry name" value="Small_GTP-bd"/>
</dbReference>
<organism evidence="2 3">
    <name type="scientific">Marinirhabdus gelatinilytica</name>
    <dbReference type="NCBI Taxonomy" id="1703343"/>
    <lineage>
        <taxon>Bacteria</taxon>
        <taxon>Pseudomonadati</taxon>
        <taxon>Bacteroidota</taxon>
        <taxon>Flavobacteriia</taxon>
        <taxon>Flavobacteriales</taxon>
        <taxon>Flavobacteriaceae</taxon>
    </lineage>
</organism>
<dbReference type="FunFam" id="3.40.50.300:FF:001447">
    <property type="entry name" value="Ras-related protein Rab-1B"/>
    <property type="match status" value="1"/>
</dbReference>
<evidence type="ECO:0000313" key="2">
    <source>
        <dbReference type="EMBL" id="RDK88362.1"/>
    </source>
</evidence>
<proteinExistence type="predicted"/>
<dbReference type="InterPro" id="IPR027417">
    <property type="entry name" value="P-loop_NTPase"/>
</dbReference>
<dbReference type="NCBIfam" id="TIGR00231">
    <property type="entry name" value="small_GTP"/>
    <property type="match status" value="1"/>
</dbReference>